<dbReference type="InterPro" id="IPR029028">
    <property type="entry name" value="Alpha/beta_knot_MTases"/>
</dbReference>
<dbReference type="RefSeq" id="WP_345082180.1">
    <property type="nucleotide sequence ID" value="NZ_BAABFA010000011.1"/>
</dbReference>
<evidence type="ECO:0000256" key="3">
    <source>
        <dbReference type="ARBA" id="ARBA00022679"/>
    </source>
</evidence>
<evidence type="ECO:0000313" key="9">
    <source>
        <dbReference type="EMBL" id="GAA4465938.1"/>
    </source>
</evidence>
<dbReference type="EC" id="2.1.1.34" evidence="7"/>
<dbReference type="HAMAP" id="MF_02060">
    <property type="entry name" value="tRNA_methyltr_TrmH"/>
    <property type="match status" value="1"/>
</dbReference>
<comment type="caution">
    <text evidence="9">The sequence shown here is derived from an EMBL/GenBank/DDBJ whole genome shotgun (WGS) entry which is preliminary data.</text>
</comment>
<keyword evidence="3 7" id="KW-0808">Transferase</keyword>
<dbReference type="InterPro" id="IPR029026">
    <property type="entry name" value="tRNA_m1G_MTases_N"/>
</dbReference>
<accession>A0ABP8NHR4</accession>
<dbReference type="Gene3D" id="3.40.1280.10">
    <property type="match status" value="1"/>
</dbReference>
<sequence>MTPEREAKIKKVLNRRQNGLVVVMENVNDPHNISAVMRTCDAVGVQDIFVLNNRIPRHKKFAKTSSASALGWLTVRQFTDTDACMAAVRQVCDKVYATHLGVSSCSLYEMDLVQRIALVFGNEKDGVTEECLAHCDGNFIIPQMGMVQSLNISVACAITLYEAFRQRNNAGLYNGTAQLPPERWDELARKWKLYDGDTTNATEETVGIP</sequence>
<keyword evidence="10" id="KW-1185">Reference proteome</keyword>
<dbReference type="InterPro" id="IPR033671">
    <property type="entry name" value="TrmH"/>
</dbReference>
<keyword evidence="5 7" id="KW-0819">tRNA processing</keyword>
<feature type="domain" description="tRNA/rRNA methyltransferase SpoU type" evidence="8">
    <location>
        <begin position="20"/>
        <end position="161"/>
    </location>
</feature>
<evidence type="ECO:0000256" key="2">
    <source>
        <dbReference type="ARBA" id="ARBA00022603"/>
    </source>
</evidence>
<gene>
    <name evidence="7 9" type="primary">trmH</name>
    <name evidence="9" type="ORF">GCM10023093_19040</name>
</gene>
<dbReference type="CDD" id="cd18092">
    <property type="entry name" value="SpoU-like_TrmH"/>
    <property type="match status" value="1"/>
</dbReference>
<dbReference type="Proteomes" id="UP001500067">
    <property type="component" value="Unassembled WGS sequence"/>
</dbReference>
<keyword evidence="4 7" id="KW-0949">S-adenosyl-L-methionine</keyword>
<comment type="similarity">
    <text evidence="7">Belongs to the class IV-like SAM-binding methyltransferase superfamily. RNA methyltransferase TrmH family.</text>
</comment>
<dbReference type="PANTHER" id="PTHR43453">
    <property type="entry name" value="RRNA METHYLASE-LIKE"/>
    <property type="match status" value="1"/>
</dbReference>
<dbReference type="EMBL" id="BAABFA010000011">
    <property type="protein sequence ID" value="GAA4465938.1"/>
    <property type="molecule type" value="Genomic_DNA"/>
</dbReference>
<keyword evidence="1 7" id="KW-0820">tRNA-binding</keyword>
<evidence type="ECO:0000256" key="6">
    <source>
        <dbReference type="ARBA" id="ARBA00022884"/>
    </source>
</evidence>
<reference evidence="10" key="1">
    <citation type="journal article" date="2019" name="Int. J. Syst. Evol. Microbiol.">
        <title>The Global Catalogue of Microorganisms (GCM) 10K type strain sequencing project: providing services to taxonomists for standard genome sequencing and annotation.</title>
        <authorList>
            <consortium name="The Broad Institute Genomics Platform"/>
            <consortium name="The Broad Institute Genome Sequencing Center for Infectious Disease"/>
            <person name="Wu L."/>
            <person name="Ma J."/>
        </authorList>
    </citation>
    <scope>NUCLEOTIDE SEQUENCE [LARGE SCALE GENOMIC DNA]</scope>
    <source>
        <strain evidence="10">JCM 32105</strain>
    </source>
</reference>
<evidence type="ECO:0000256" key="4">
    <source>
        <dbReference type="ARBA" id="ARBA00022691"/>
    </source>
</evidence>
<evidence type="ECO:0000313" key="10">
    <source>
        <dbReference type="Proteomes" id="UP001500067"/>
    </source>
</evidence>
<keyword evidence="2 7" id="KW-0489">Methyltransferase</keyword>
<dbReference type="InterPro" id="IPR001537">
    <property type="entry name" value="SpoU_MeTrfase"/>
</dbReference>
<keyword evidence="6 7" id="KW-0694">RNA-binding</keyword>
<evidence type="ECO:0000256" key="7">
    <source>
        <dbReference type="HAMAP-Rule" id="MF_02060"/>
    </source>
</evidence>
<organism evidence="9 10">
    <name type="scientific">Nemorincola caseinilytica</name>
    <dbReference type="NCBI Taxonomy" id="2054315"/>
    <lineage>
        <taxon>Bacteria</taxon>
        <taxon>Pseudomonadati</taxon>
        <taxon>Bacteroidota</taxon>
        <taxon>Chitinophagia</taxon>
        <taxon>Chitinophagales</taxon>
        <taxon>Chitinophagaceae</taxon>
        <taxon>Nemorincola</taxon>
    </lineage>
</organism>
<evidence type="ECO:0000259" key="8">
    <source>
        <dbReference type="Pfam" id="PF00588"/>
    </source>
</evidence>
<feature type="binding site" evidence="7">
    <location>
        <position position="141"/>
    </location>
    <ligand>
        <name>S-adenosyl-L-methionine</name>
        <dbReference type="ChEBI" id="CHEBI:59789"/>
    </ligand>
</feature>
<evidence type="ECO:0000256" key="5">
    <source>
        <dbReference type="ARBA" id="ARBA00022694"/>
    </source>
</evidence>
<dbReference type="Pfam" id="PF00588">
    <property type="entry name" value="SpoU_methylase"/>
    <property type="match status" value="1"/>
</dbReference>
<feature type="binding site" evidence="7">
    <location>
        <position position="150"/>
    </location>
    <ligand>
        <name>S-adenosyl-L-methionine</name>
        <dbReference type="ChEBI" id="CHEBI:59789"/>
    </ligand>
</feature>
<name>A0ABP8NHR4_9BACT</name>
<comment type="catalytic activity">
    <reaction evidence="7">
        <text>guanosine(18) in tRNA + S-adenosyl-L-methionine = 2'-O-methylguanosine(18) in tRNA + S-adenosyl-L-homocysteine + H(+)</text>
        <dbReference type="Rhea" id="RHEA:20077"/>
        <dbReference type="Rhea" id="RHEA-COMP:10190"/>
        <dbReference type="Rhea" id="RHEA-COMP:10192"/>
        <dbReference type="ChEBI" id="CHEBI:15378"/>
        <dbReference type="ChEBI" id="CHEBI:57856"/>
        <dbReference type="ChEBI" id="CHEBI:59789"/>
        <dbReference type="ChEBI" id="CHEBI:74269"/>
        <dbReference type="ChEBI" id="CHEBI:74445"/>
        <dbReference type="EC" id="2.1.1.34"/>
    </reaction>
</comment>
<comment type="caution">
    <text evidence="7">Lacks conserved residue(s) required for the propagation of feature annotation.</text>
</comment>
<evidence type="ECO:0000256" key="1">
    <source>
        <dbReference type="ARBA" id="ARBA00022555"/>
    </source>
</evidence>
<dbReference type="PANTHER" id="PTHR43453:SF1">
    <property type="entry name" value="TRNA_RRNA METHYLTRANSFERASE SPOU TYPE DOMAIN-CONTAINING PROTEIN"/>
    <property type="match status" value="1"/>
</dbReference>
<proteinExistence type="inferred from homology"/>
<dbReference type="SUPFAM" id="SSF75217">
    <property type="entry name" value="alpha/beta knot"/>
    <property type="match status" value="1"/>
</dbReference>
<protein>
    <recommendedName>
        <fullName evidence="7">tRNA (guanosine(18)-2'-O)-methyltransferase</fullName>
        <ecNumber evidence="7">2.1.1.34</ecNumber>
    </recommendedName>
    <alternativeName>
        <fullName evidence="7">tRNA [Gm18] methyltransferase</fullName>
    </alternativeName>
</protein>
<feature type="binding site" evidence="7">
    <location>
        <position position="98"/>
    </location>
    <ligand>
        <name>S-adenosyl-L-methionine</name>
        <dbReference type="ChEBI" id="CHEBI:59789"/>
    </ligand>
</feature>
<comment type="function">
    <text evidence="7">Catalyzes the 2'-O methylation of guanosine at position 18 in tRNA.</text>
</comment>